<dbReference type="GO" id="GO:0005829">
    <property type="term" value="C:cytosol"/>
    <property type="evidence" value="ECO:0007669"/>
    <property type="project" value="TreeGrafter"/>
</dbReference>
<dbReference type="Pfam" id="PF13560">
    <property type="entry name" value="HTH_31"/>
    <property type="match status" value="1"/>
</dbReference>
<protein>
    <recommendedName>
        <fullName evidence="2">HTH cro/C1-type domain-containing protein</fullName>
    </recommendedName>
</protein>
<dbReference type="Proteomes" id="UP000070659">
    <property type="component" value="Unassembled WGS sequence"/>
</dbReference>
<dbReference type="PROSITE" id="PS50943">
    <property type="entry name" value="HTH_CROC1"/>
    <property type="match status" value="1"/>
</dbReference>
<dbReference type="Pfam" id="PF13424">
    <property type="entry name" value="TPR_12"/>
    <property type="match status" value="1"/>
</dbReference>
<dbReference type="EMBL" id="JYIJ01000019">
    <property type="protein sequence ID" value="KWW97771.1"/>
    <property type="molecule type" value="Genomic_DNA"/>
</dbReference>
<dbReference type="Gene3D" id="1.25.40.10">
    <property type="entry name" value="Tetratricopeptide repeat domain"/>
    <property type="match status" value="1"/>
</dbReference>
<keyword evidence="1" id="KW-0238">DNA-binding</keyword>
<dbReference type="EMBL" id="JYIK01000972">
    <property type="protein sequence ID" value="KWX08514.1"/>
    <property type="molecule type" value="Genomic_DNA"/>
</dbReference>
<comment type="caution">
    <text evidence="4">The sequence shown here is derived from an EMBL/GenBank/DDBJ whole genome shotgun (WGS) entry which is preliminary data.</text>
</comment>
<dbReference type="Gene3D" id="1.10.260.40">
    <property type="entry name" value="lambda repressor-like DNA-binding domains"/>
    <property type="match status" value="1"/>
</dbReference>
<dbReference type="SUPFAM" id="SSF48452">
    <property type="entry name" value="TPR-like"/>
    <property type="match status" value="1"/>
</dbReference>
<dbReference type="InterPro" id="IPR050807">
    <property type="entry name" value="TransReg_Diox_bact_type"/>
</dbReference>
<sequence length="407" mass="45159">MADESALSSGIGRRIKEFRERRGVTQTALAAHVGRGSSWLSQIEAGKREIDSYRILVDIANYLHVSLQDLTGHPLGLAPNGRCEHDTVPRIREVLHQYPAWIPEPSAQPDLRALRRRVTDLWERWQASKRRYSEIGPQLPGALTEAQQAARYLSGDDRRRALGMLAELYQLARAFLKRVGELELALMVADRAVTIAYEADHLPLIAASVWNMGMVYSSQGKPDEARHLVREAIRALEPTLPDGSSDHLAMWGALHLLGGILAARTGDNGAAWDALREADRAASRTGERNTYWTVFGPANVGIHTVGVALELGDSRTLQDQIRLVDGSLAASVERRFTHQIQVARAHAQRGEPDATLFALLAAEEESPEDTAFSIEAQQMTRVLLRHERRVTQRAKLRGLAQRIGVLN</sequence>
<reference evidence="5" key="1">
    <citation type="submission" date="2015-02" db="EMBL/GenBank/DDBJ databases">
        <title>Physiological reanalysis, assessment of diazotrophy, and genome sequences of multiple isolates of Streptomyces thermoautotrophicus.</title>
        <authorList>
            <person name="MacKellar D.C."/>
            <person name="Lieber L."/>
            <person name="Norman J."/>
            <person name="Bolger A."/>
            <person name="Tobin C."/>
            <person name="Murray J.W."/>
            <person name="Friesen M."/>
            <person name="Prell J."/>
        </authorList>
    </citation>
    <scope>NUCLEOTIDE SEQUENCE [LARGE SCALE GENOMIC DNA]</scope>
    <source>
        <strain evidence="5">UBT1</strain>
    </source>
</reference>
<evidence type="ECO:0000256" key="1">
    <source>
        <dbReference type="ARBA" id="ARBA00023125"/>
    </source>
</evidence>
<gene>
    <name evidence="3" type="ORF">TH66_20115</name>
    <name evidence="4" type="ORF">TR74_14675</name>
</gene>
<dbReference type="GO" id="GO:0003700">
    <property type="term" value="F:DNA-binding transcription factor activity"/>
    <property type="evidence" value="ECO:0007669"/>
    <property type="project" value="TreeGrafter"/>
</dbReference>
<evidence type="ECO:0000313" key="4">
    <source>
        <dbReference type="EMBL" id="KWX08514.1"/>
    </source>
</evidence>
<organism evidence="4 5">
    <name type="scientific">Carbonactinospora thermoautotrophica</name>
    <dbReference type="NCBI Taxonomy" id="1469144"/>
    <lineage>
        <taxon>Bacteria</taxon>
        <taxon>Bacillati</taxon>
        <taxon>Actinomycetota</taxon>
        <taxon>Actinomycetes</taxon>
        <taxon>Kitasatosporales</taxon>
        <taxon>Carbonactinosporaceae</taxon>
        <taxon>Carbonactinospora</taxon>
    </lineage>
</organism>
<dbReference type="InterPro" id="IPR011990">
    <property type="entry name" value="TPR-like_helical_dom_sf"/>
</dbReference>
<dbReference type="SUPFAM" id="SSF47413">
    <property type="entry name" value="lambda repressor-like DNA-binding domains"/>
    <property type="match status" value="1"/>
</dbReference>
<dbReference type="Proteomes" id="UP000070598">
    <property type="component" value="Unassembled WGS sequence"/>
</dbReference>
<evidence type="ECO:0000313" key="3">
    <source>
        <dbReference type="EMBL" id="KWW97771.1"/>
    </source>
</evidence>
<dbReference type="InterPro" id="IPR010982">
    <property type="entry name" value="Lambda_DNA-bd_dom_sf"/>
</dbReference>
<evidence type="ECO:0000313" key="6">
    <source>
        <dbReference type="Proteomes" id="UP000070659"/>
    </source>
</evidence>
<proteinExistence type="predicted"/>
<feature type="domain" description="HTH cro/C1-type" evidence="2">
    <location>
        <begin position="15"/>
        <end position="70"/>
    </location>
</feature>
<dbReference type="CDD" id="cd00093">
    <property type="entry name" value="HTH_XRE"/>
    <property type="match status" value="1"/>
</dbReference>
<dbReference type="AlphaFoldDB" id="A0A132NEG0"/>
<dbReference type="PANTHER" id="PTHR46797">
    <property type="entry name" value="HTH-TYPE TRANSCRIPTIONAL REGULATOR"/>
    <property type="match status" value="1"/>
</dbReference>
<dbReference type="PATRIC" id="fig|1469144.8.peg.630"/>
<dbReference type="SMART" id="SM00530">
    <property type="entry name" value="HTH_XRE"/>
    <property type="match status" value="1"/>
</dbReference>
<dbReference type="GO" id="GO:0003677">
    <property type="term" value="F:DNA binding"/>
    <property type="evidence" value="ECO:0007669"/>
    <property type="project" value="UniProtKB-KW"/>
</dbReference>
<dbReference type="PANTHER" id="PTHR46797:SF1">
    <property type="entry name" value="METHYLPHOSPHONATE SYNTHASE"/>
    <property type="match status" value="1"/>
</dbReference>
<reference evidence="4 6" key="2">
    <citation type="submission" date="2015-02" db="EMBL/GenBank/DDBJ databases">
        <title>Physiological reanalysis, assessment of diazotrophy, and genome sequences of multiple isolates of Streptomyces thermoautotrophicus.</title>
        <authorList>
            <person name="MacKellar D.C."/>
            <person name="Lieber L."/>
            <person name="Norman J."/>
            <person name="Bolger A."/>
            <person name="Tobin C."/>
            <person name="Murray J.W."/>
            <person name="Prell J."/>
        </authorList>
    </citation>
    <scope>NUCLEOTIDE SEQUENCE [LARGE SCALE GENOMIC DNA]</scope>
    <source>
        <strain evidence="4 6">UBT1</strain>
    </source>
</reference>
<evidence type="ECO:0000313" key="5">
    <source>
        <dbReference type="Proteomes" id="UP000070598"/>
    </source>
</evidence>
<dbReference type="InterPro" id="IPR001387">
    <property type="entry name" value="Cro/C1-type_HTH"/>
</dbReference>
<dbReference type="RefSeq" id="WP_067071452.1">
    <property type="nucleotide sequence ID" value="NZ_JYIJ01000019.1"/>
</dbReference>
<accession>A0A132NEG0</accession>
<name>A0A132NEG0_9ACTN</name>
<evidence type="ECO:0000259" key="2">
    <source>
        <dbReference type="PROSITE" id="PS50943"/>
    </source>
</evidence>